<dbReference type="InterPro" id="IPR018618">
    <property type="entry name" value="GID4/10-like"/>
</dbReference>
<evidence type="ECO:0000256" key="2">
    <source>
        <dbReference type="SAM" id="MobiDB-lite"/>
    </source>
</evidence>
<dbReference type="PANTHER" id="PTHR14534:SF3">
    <property type="entry name" value="GID COMPLEX SUBUNIT 4 HOMOLOG"/>
    <property type="match status" value="1"/>
</dbReference>
<feature type="compositionally biased region" description="Basic and acidic residues" evidence="2">
    <location>
        <begin position="1"/>
        <end position="12"/>
    </location>
</feature>
<protein>
    <submittedName>
        <fullName evidence="3">Uncharacterized protein</fullName>
    </submittedName>
</protein>
<proteinExistence type="inferred from homology"/>
<dbReference type="GO" id="GO:0005773">
    <property type="term" value="C:vacuole"/>
    <property type="evidence" value="ECO:0007669"/>
    <property type="project" value="GOC"/>
</dbReference>
<dbReference type="OrthoDB" id="62at2759"/>
<dbReference type="PANTHER" id="PTHR14534">
    <property type="entry name" value="VACUOLAR IMPORT AND DEGRADATION PROTEIN 24"/>
    <property type="match status" value="1"/>
</dbReference>
<dbReference type="Proteomes" id="UP000837801">
    <property type="component" value="Unassembled WGS sequence"/>
</dbReference>
<dbReference type="GO" id="GO:0007039">
    <property type="term" value="P:protein catabolic process in the vacuole"/>
    <property type="evidence" value="ECO:0007669"/>
    <property type="project" value="TreeGrafter"/>
</dbReference>
<feature type="region of interest" description="Disordered" evidence="2">
    <location>
        <begin position="1"/>
        <end position="155"/>
    </location>
</feature>
<sequence>MPVTEYHGEDAPKAPLIHSTENPEPPPSVPESISTAVHMKEKLEKCTSSGSDEFIFTPTNYSDFETEQSQSTSPFQNDKDKLFNTIVEHQQQQKNKQELEDKEKQENLEDHDPAMSDSKSSLNPPWLRGSGSSGPGLRINKIPSKGLNHLDKHIPPDSWRRTSTIPRFSNSYLKPNAKFVGEQLSDSSRYYIEVQFKTVDMVNSLVTGFLEITGLTPAPTNITTYFKGEIINNPLNKYDWKSPENSLTDDTIQKFSFATENRQWESSIKNDFDHWEILTQMRDSADCQIRNKLNQIQSQHHRVTGNSSNSDQFIYMRWKEEFLVPDSRVEKIFGASYDGFYFIVLNIGDGISGNGGGSFSTGASNSKPSPGPANSSHQYHHESKGGDSKNSLGAPGSISGLYYHKSFEMFQSLSLGFVNDHGTRSNFEFC</sequence>
<dbReference type="EMBL" id="CAKXYY010000006">
    <property type="protein sequence ID" value="CAH2352329.1"/>
    <property type="molecule type" value="Genomic_DNA"/>
</dbReference>
<dbReference type="Pfam" id="PF09783">
    <property type="entry name" value="Vac_ImportDeg"/>
    <property type="match status" value="1"/>
</dbReference>
<evidence type="ECO:0000313" key="3">
    <source>
        <dbReference type="EMBL" id="CAH2352329.1"/>
    </source>
</evidence>
<organism evidence="3 4">
    <name type="scientific">[Candida] railenensis</name>
    <dbReference type="NCBI Taxonomy" id="45579"/>
    <lineage>
        <taxon>Eukaryota</taxon>
        <taxon>Fungi</taxon>
        <taxon>Dikarya</taxon>
        <taxon>Ascomycota</taxon>
        <taxon>Saccharomycotina</taxon>
        <taxon>Pichiomycetes</taxon>
        <taxon>Debaryomycetaceae</taxon>
        <taxon>Kurtzmaniella</taxon>
    </lineage>
</organism>
<comment type="caution">
    <text evidence="3">The sequence shown here is derived from an EMBL/GenBank/DDBJ whole genome shotgun (WGS) entry which is preliminary data.</text>
</comment>
<gene>
    <name evidence="3" type="ORF">CLIB1423_06S03928</name>
</gene>
<accession>A0A9P0VYA9</accession>
<feature type="compositionally biased region" description="Basic and acidic residues" evidence="2">
    <location>
        <begin position="95"/>
        <end position="114"/>
    </location>
</feature>
<reference evidence="3" key="1">
    <citation type="submission" date="2022-03" db="EMBL/GenBank/DDBJ databases">
        <authorList>
            <person name="Legras J.-L."/>
            <person name="Devillers H."/>
            <person name="Grondin C."/>
        </authorList>
    </citation>
    <scope>NUCLEOTIDE SEQUENCE</scope>
    <source>
        <strain evidence="3">CLIB 1423</strain>
    </source>
</reference>
<dbReference type="GO" id="GO:0034657">
    <property type="term" value="C:GID complex"/>
    <property type="evidence" value="ECO:0007669"/>
    <property type="project" value="TreeGrafter"/>
</dbReference>
<dbReference type="GO" id="GO:0006623">
    <property type="term" value="P:protein targeting to vacuole"/>
    <property type="evidence" value="ECO:0007669"/>
    <property type="project" value="TreeGrafter"/>
</dbReference>
<feature type="region of interest" description="Disordered" evidence="2">
    <location>
        <begin position="358"/>
        <end position="392"/>
    </location>
</feature>
<keyword evidence="4" id="KW-1185">Reference proteome</keyword>
<dbReference type="GO" id="GO:0045721">
    <property type="term" value="P:negative regulation of gluconeogenesis"/>
    <property type="evidence" value="ECO:0007669"/>
    <property type="project" value="TreeGrafter"/>
</dbReference>
<evidence type="ECO:0000256" key="1">
    <source>
        <dbReference type="ARBA" id="ARBA00061469"/>
    </source>
</evidence>
<evidence type="ECO:0000313" key="4">
    <source>
        <dbReference type="Proteomes" id="UP000837801"/>
    </source>
</evidence>
<dbReference type="GO" id="GO:0043161">
    <property type="term" value="P:proteasome-mediated ubiquitin-dependent protein catabolic process"/>
    <property type="evidence" value="ECO:0007669"/>
    <property type="project" value="TreeGrafter"/>
</dbReference>
<name>A0A9P0VYA9_9ASCO</name>
<dbReference type="AlphaFoldDB" id="A0A9P0VYA9"/>
<feature type="compositionally biased region" description="Polar residues" evidence="2">
    <location>
        <begin position="46"/>
        <end position="76"/>
    </location>
</feature>
<comment type="similarity">
    <text evidence="1">Belongs to the GID4/VID24 family.</text>
</comment>